<evidence type="ECO:0000313" key="2">
    <source>
        <dbReference type="EMBL" id="THB61969.1"/>
    </source>
</evidence>
<protein>
    <submittedName>
        <fullName evidence="2">DNA-binding protein</fullName>
    </submittedName>
</protein>
<dbReference type="GO" id="GO:0003677">
    <property type="term" value="F:DNA binding"/>
    <property type="evidence" value="ECO:0007669"/>
    <property type="project" value="UniProtKB-KW"/>
</dbReference>
<dbReference type="Proteomes" id="UP000310506">
    <property type="component" value="Unassembled WGS sequence"/>
</dbReference>
<reference evidence="2 3" key="1">
    <citation type="submission" date="2019-01" db="EMBL/GenBank/DDBJ databases">
        <title>Vagococcus silagei sp. nov. isolated from brewer's grain.</title>
        <authorList>
            <person name="Guu J.-R."/>
        </authorList>
    </citation>
    <scope>NUCLEOTIDE SEQUENCE [LARGE SCALE GENOMIC DNA]</scope>
    <source>
        <strain evidence="2 3">2B-2</strain>
    </source>
</reference>
<feature type="transmembrane region" description="Helical" evidence="1">
    <location>
        <begin position="71"/>
        <end position="93"/>
    </location>
</feature>
<keyword evidence="1" id="KW-0812">Transmembrane</keyword>
<dbReference type="AlphaFoldDB" id="A0A4V3TV86"/>
<dbReference type="RefSeq" id="WP_136135968.1">
    <property type="nucleotide sequence ID" value="NZ_SDGV01000004.1"/>
</dbReference>
<keyword evidence="3" id="KW-1185">Reference proteome</keyword>
<dbReference type="OrthoDB" id="3169575at2"/>
<feature type="transmembrane region" description="Helical" evidence="1">
    <location>
        <begin position="6"/>
        <end position="28"/>
    </location>
</feature>
<feature type="transmembrane region" description="Helical" evidence="1">
    <location>
        <begin position="40"/>
        <end position="59"/>
    </location>
</feature>
<keyword evidence="2" id="KW-0238">DNA-binding</keyword>
<dbReference type="EMBL" id="SDGV01000004">
    <property type="protein sequence ID" value="THB61969.1"/>
    <property type="molecule type" value="Genomic_DNA"/>
</dbReference>
<organism evidence="2 3">
    <name type="scientific">Vagococcus silagei</name>
    <dbReference type="NCBI Taxonomy" id="2508885"/>
    <lineage>
        <taxon>Bacteria</taxon>
        <taxon>Bacillati</taxon>
        <taxon>Bacillota</taxon>
        <taxon>Bacilli</taxon>
        <taxon>Lactobacillales</taxon>
        <taxon>Enterococcaceae</taxon>
        <taxon>Vagococcus</taxon>
    </lineage>
</organism>
<accession>A0A4V3TV86</accession>
<name>A0A4V3TV86_9ENTE</name>
<feature type="transmembrane region" description="Helical" evidence="1">
    <location>
        <begin position="114"/>
        <end position="134"/>
    </location>
</feature>
<comment type="caution">
    <text evidence="2">The sequence shown here is derived from an EMBL/GenBank/DDBJ whole genome shotgun (WGS) entry which is preliminary data.</text>
</comment>
<proteinExistence type="predicted"/>
<gene>
    <name evidence="2" type="ORF">ESZ54_01820</name>
</gene>
<keyword evidence="1" id="KW-0472">Membrane</keyword>
<keyword evidence="1" id="KW-1133">Transmembrane helix</keyword>
<evidence type="ECO:0000313" key="3">
    <source>
        <dbReference type="Proteomes" id="UP000310506"/>
    </source>
</evidence>
<evidence type="ECO:0000256" key="1">
    <source>
        <dbReference type="SAM" id="Phobius"/>
    </source>
</evidence>
<sequence length="593" mass="66370">MFWMVNFLIIALKFNIGFYLAMIIGLLLSTRNSKIIRRSIVASLCMTMIGFVFIYMVLPPQTLSNLVVINILSYVFGVFIFTMLNVGTVLKNINVKPKRKKNVIQAQSVGGIKLTKALFAGIVALVIVVIYVPVARILSTDEIYQTINVKKVKETEELVSTKETPIAMSTKSARNKMQKMISSVPNYSAYKLGTTTAQVIDGEYVYVSGIEYRSFWKWNRFKKMPGYFKISATDINAQPEFVKTEMKYVPSAYLWQDAERNIYASSSSYARMGAVNLEIGDDGTPYYVTTLYKEYGLSGKKRYDKFKVGVLNSQTGKTIVYDLKDTPEYIDAPLTSAVASSMNNYFGKYGKGWLNSIFTKDDVKQPTSNGIYSSGAVTPLMSKSGHLLYFTDFTSDDAKQDSALGYSLIDARTGIMEYYRDNKGMMDSDGAISIAEKIYPEKKWDAKMPILYNVEGVPTWIISLLDVNGIFKGYVYVSATDSDIVVDGNDAQKTLEAYKVRLSMKGSNNRNTTKTELESISGEVQRVNKVVIDGTETISFLLKGNNTVYTISTSNNIYSMFLKEGDKVSFKANKSKDDKVSTIEDITIEDVTP</sequence>